<sequence length="344" mass="38530">MYSNNLQTYRVIERNANRYKVQTPDGIRTAQLKGSFVHLIQDKQGYPCVGDWIEARDDNNIILIESIKKRKSLVSRKASGEATVQQTIAANVDYTFIVMGLDGGRNYSDRLLERLLTVAWNSGATPVVILNKSDLNEDAELVQMQAETIALGIDIITCSALDGTGINDVMTYLANGKVGVFIGPSGVGKSTLTNTLLQYQAQKTNGLRLQDMRGRHTTSSSYLFELENGGFIVDTSGIKEVQAWANGNDIDSVFEEISLVAQDCKYRNCQHEGEPGCAVQKELEAGNITPERYDSYLNLKQEHAFLERRKNDKNSNVERRYDKDMSKLIKTSLSRKELVRQAMR</sequence>
<dbReference type="InterPro" id="IPR004881">
    <property type="entry name" value="Ribosome_biogen_GTPase_RsgA"/>
</dbReference>
<dbReference type="GO" id="GO:0019843">
    <property type="term" value="F:rRNA binding"/>
    <property type="evidence" value="ECO:0007669"/>
    <property type="project" value="UniProtKB-KW"/>
</dbReference>
<feature type="domain" description="EngC GTPase" evidence="3">
    <location>
        <begin position="90"/>
        <end position="239"/>
    </location>
</feature>
<dbReference type="Proteomes" id="UP000279760">
    <property type="component" value="Chromosome 2"/>
</dbReference>
<name>A0A3G4VJL7_9VIBR</name>
<dbReference type="GO" id="GO:0005737">
    <property type="term" value="C:cytoplasm"/>
    <property type="evidence" value="ECO:0007669"/>
    <property type="project" value="UniProtKB-SubCell"/>
</dbReference>
<dbReference type="InterPro" id="IPR027417">
    <property type="entry name" value="P-loop_NTPase"/>
</dbReference>
<feature type="binding site" evidence="2">
    <location>
        <begin position="183"/>
        <end position="191"/>
    </location>
    <ligand>
        <name>GTP</name>
        <dbReference type="ChEBI" id="CHEBI:37565"/>
    </ligand>
</feature>
<feature type="binding site" evidence="2">
    <location>
        <position position="271"/>
    </location>
    <ligand>
        <name>Zn(2+)</name>
        <dbReference type="ChEBI" id="CHEBI:29105"/>
    </ligand>
</feature>
<keyword evidence="2" id="KW-0699">rRNA-binding</keyword>
<evidence type="ECO:0000256" key="2">
    <source>
        <dbReference type="HAMAP-Rule" id="MF_01820"/>
    </source>
</evidence>
<evidence type="ECO:0000256" key="1">
    <source>
        <dbReference type="ARBA" id="ARBA00022517"/>
    </source>
</evidence>
<protein>
    <recommendedName>
        <fullName evidence="2">Small ribosomal subunit biogenesis GTPase RsgA</fullName>
        <ecNumber evidence="2">3.6.1.-</ecNumber>
    </recommendedName>
</protein>
<keyword evidence="2" id="KW-0862">Zinc</keyword>
<dbReference type="SUPFAM" id="SSF52540">
    <property type="entry name" value="P-loop containing nucleoside triphosphate hydrolases"/>
    <property type="match status" value="1"/>
</dbReference>
<dbReference type="GO" id="GO:0003924">
    <property type="term" value="F:GTPase activity"/>
    <property type="evidence" value="ECO:0007669"/>
    <property type="project" value="UniProtKB-UniRule"/>
</dbReference>
<keyword evidence="2" id="KW-0479">Metal-binding</keyword>
<keyword evidence="2" id="KW-0378">Hydrolase</keyword>
<accession>A0A3G4VJL7</accession>
<dbReference type="EC" id="3.6.1.-" evidence="2"/>
<evidence type="ECO:0000313" key="5">
    <source>
        <dbReference type="Proteomes" id="UP000279760"/>
    </source>
</evidence>
<feature type="binding site" evidence="2">
    <location>
        <position position="277"/>
    </location>
    <ligand>
        <name>Zn(2+)</name>
        <dbReference type="ChEBI" id="CHEBI:29105"/>
    </ligand>
</feature>
<dbReference type="GO" id="GO:0042274">
    <property type="term" value="P:ribosomal small subunit biogenesis"/>
    <property type="evidence" value="ECO:0007669"/>
    <property type="project" value="UniProtKB-UniRule"/>
</dbReference>
<keyword evidence="2" id="KW-0963">Cytoplasm</keyword>
<dbReference type="PROSITE" id="PS50936">
    <property type="entry name" value="ENGC_GTPASE"/>
    <property type="match status" value="1"/>
</dbReference>
<feature type="binding site" evidence="2">
    <location>
        <begin position="131"/>
        <end position="134"/>
    </location>
    <ligand>
        <name>GTP</name>
        <dbReference type="ChEBI" id="CHEBI:37565"/>
    </ligand>
</feature>
<dbReference type="EMBL" id="CP033578">
    <property type="protein sequence ID" value="AYV24389.1"/>
    <property type="molecule type" value="Genomic_DNA"/>
</dbReference>
<dbReference type="RefSeq" id="WP_124941938.1">
    <property type="nucleotide sequence ID" value="NZ_CP033578.1"/>
</dbReference>
<dbReference type="NCBIfam" id="TIGR00157">
    <property type="entry name" value="ribosome small subunit-dependent GTPase A"/>
    <property type="match status" value="1"/>
</dbReference>
<evidence type="ECO:0000259" key="3">
    <source>
        <dbReference type="PROSITE" id="PS50936"/>
    </source>
</evidence>
<feature type="binding site" evidence="2">
    <location>
        <position position="264"/>
    </location>
    <ligand>
        <name>Zn(2+)</name>
        <dbReference type="ChEBI" id="CHEBI:29105"/>
    </ligand>
</feature>
<proteinExistence type="inferred from homology"/>
<dbReference type="Pfam" id="PF03193">
    <property type="entry name" value="RsgA_GTPase"/>
    <property type="match status" value="1"/>
</dbReference>
<dbReference type="PANTHER" id="PTHR32120:SF10">
    <property type="entry name" value="SMALL RIBOSOMAL SUBUNIT BIOGENESIS GTPASE RSGA"/>
    <property type="match status" value="1"/>
</dbReference>
<dbReference type="Gene3D" id="3.40.50.300">
    <property type="entry name" value="P-loop containing nucleotide triphosphate hydrolases"/>
    <property type="match status" value="1"/>
</dbReference>
<organism evidence="4 5">
    <name type="scientific">Vibrio mediterranei</name>
    <dbReference type="NCBI Taxonomy" id="689"/>
    <lineage>
        <taxon>Bacteria</taxon>
        <taxon>Pseudomonadati</taxon>
        <taxon>Pseudomonadota</taxon>
        <taxon>Gammaproteobacteria</taxon>
        <taxon>Vibrionales</taxon>
        <taxon>Vibrionaceae</taxon>
        <taxon>Vibrio</taxon>
    </lineage>
</organism>
<keyword evidence="2" id="KW-0694">RNA-binding</keyword>
<comment type="subcellular location">
    <subcellularLocation>
        <location evidence="2">Cytoplasm</location>
    </subcellularLocation>
</comment>
<dbReference type="HAMAP" id="MF_01820">
    <property type="entry name" value="GTPase_RsgA"/>
    <property type="match status" value="1"/>
</dbReference>
<dbReference type="GO" id="GO:0046872">
    <property type="term" value="F:metal ion binding"/>
    <property type="evidence" value="ECO:0007669"/>
    <property type="project" value="UniProtKB-KW"/>
</dbReference>
<keyword evidence="1 2" id="KW-0690">Ribosome biogenesis</keyword>
<feature type="binding site" evidence="2">
    <location>
        <position position="269"/>
    </location>
    <ligand>
        <name>Zn(2+)</name>
        <dbReference type="ChEBI" id="CHEBI:29105"/>
    </ligand>
</feature>
<dbReference type="CDD" id="cd01854">
    <property type="entry name" value="YjeQ_EngC"/>
    <property type="match status" value="1"/>
</dbReference>
<dbReference type="InterPro" id="IPR010914">
    <property type="entry name" value="RsgA_GTPase_dom"/>
</dbReference>
<comment type="function">
    <text evidence="2">One of several proteins that assist in the late maturation steps of the functional core of the 30S ribosomal subunit. Helps release RbfA from mature subunits. May play a role in the assembly of ribosomal proteins into the subunit. Circularly permuted GTPase that catalyzes slow GTP hydrolysis, GTPase activity is stimulated by the 30S ribosomal subunit.</text>
</comment>
<evidence type="ECO:0000313" key="4">
    <source>
        <dbReference type="EMBL" id="AYV24389.1"/>
    </source>
</evidence>
<comment type="cofactor">
    <cofactor evidence="2">
        <name>Zn(2+)</name>
        <dbReference type="ChEBI" id="CHEBI:29105"/>
    </cofactor>
    <text evidence="2">Binds 1 zinc ion per subunit.</text>
</comment>
<dbReference type="PANTHER" id="PTHR32120">
    <property type="entry name" value="SMALL RIBOSOMAL SUBUNIT BIOGENESIS GTPASE RSGA"/>
    <property type="match status" value="1"/>
</dbReference>
<keyword evidence="2" id="KW-0547">Nucleotide-binding</keyword>
<dbReference type="GO" id="GO:0005525">
    <property type="term" value="F:GTP binding"/>
    <property type="evidence" value="ECO:0007669"/>
    <property type="project" value="UniProtKB-UniRule"/>
</dbReference>
<gene>
    <name evidence="2 4" type="primary">rsgA</name>
    <name evidence="4" type="ORF">ECB94_24350</name>
</gene>
<dbReference type="Gene3D" id="1.10.40.50">
    <property type="entry name" value="Probable gtpase engc, domain 3"/>
    <property type="match status" value="1"/>
</dbReference>
<comment type="similarity">
    <text evidence="2">Belongs to the TRAFAC class YlqF/YawG GTPase family. RsgA subfamily.</text>
</comment>
<reference evidence="4 5" key="1">
    <citation type="submission" date="2018-11" db="EMBL/GenBank/DDBJ databases">
        <title>Complete Genome Sequence of Vbrio mediterranei 117-T6: a Potential Pathogen Bacteria Isolated from the Conchocelis of Pyropia.</title>
        <authorList>
            <person name="Liu Q."/>
        </authorList>
    </citation>
    <scope>NUCLEOTIDE SEQUENCE [LARGE SCALE GENOMIC DNA]</scope>
    <source>
        <strain evidence="4 5">117-T6</strain>
    </source>
</reference>
<comment type="subunit">
    <text evidence="2">Monomer. Associates with 30S ribosomal subunit, binds 16S rRNA.</text>
</comment>
<dbReference type="AlphaFoldDB" id="A0A3G4VJL7"/>
<keyword evidence="2" id="KW-0342">GTP-binding</keyword>